<feature type="domain" description="BPL/LPL catalytic" evidence="6">
    <location>
        <begin position="82"/>
        <end position="275"/>
    </location>
</feature>
<keyword evidence="5" id="KW-0012">Acyltransferase</keyword>
<dbReference type="GO" id="GO:0033819">
    <property type="term" value="F:lipoyl(octanoyl) transferase activity"/>
    <property type="evidence" value="ECO:0007669"/>
    <property type="project" value="UniProtKB-EC"/>
</dbReference>
<keyword evidence="8" id="KW-1185">Reference proteome</keyword>
<comment type="similarity">
    <text evidence="2">Belongs to the LipB family.</text>
</comment>
<evidence type="ECO:0000256" key="5">
    <source>
        <dbReference type="ARBA" id="ARBA00023315"/>
    </source>
</evidence>
<keyword evidence="4" id="KW-0808">Transferase</keyword>
<name>A0A9D4Z6A5_ADICA</name>
<dbReference type="PROSITE" id="PS51733">
    <property type="entry name" value="BPL_LPL_CATALYTIC"/>
    <property type="match status" value="1"/>
</dbReference>
<evidence type="ECO:0000256" key="1">
    <source>
        <dbReference type="ARBA" id="ARBA00004821"/>
    </source>
</evidence>
<accession>A0A9D4Z6A5</accession>
<dbReference type="AlphaFoldDB" id="A0A9D4Z6A5"/>
<evidence type="ECO:0000313" key="8">
    <source>
        <dbReference type="Proteomes" id="UP000886520"/>
    </source>
</evidence>
<evidence type="ECO:0000259" key="6">
    <source>
        <dbReference type="PROSITE" id="PS51733"/>
    </source>
</evidence>
<dbReference type="HAMAP" id="MF_00013">
    <property type="entry name" value="LipB"/>
    <property type="match status" value="1"/>
</dbReference>
<dbReference type="NCBIfam" id="TIGR00214">
    <property type="entry name" value="lipB"/>
    <property type="match status" value="1"/>
</dbReference>
<dbReference type="PROSITE" id="PS01313">
    <property type="entry name" value="LIPB"/>
    <property type="match status" value="1"/>
</dbReference>
<dbReference type="EC" id="2.3.1.181" evidence="3"/>
<evidence type="ECO:0000256" key="4">
    <source>
        <dbReference type="ARBA" id="ARBA00022679"/>
    </source>
</evidence>
<evidence type="ECO:0000313" key="7">
    <source>
        <dbReference type="EMBL" id="KAI5062665.1"/>
    </source>
</evidence>
<dbReference type="Pfam" id="PF21948">
    <property type="entry name" value="LplA-B_cat"/>
    <property type="match status" value="1"/>
</dbReference>
<dbReference type="PANTHER" id="PTHR10993">
    <property type="entry name" value="OCTANOYLTRANSFERASE"/>
    <property type="match status" value="1"/>
</dbReference>
<dbReference type="InterPro" id="IPR020605">
    <property type="entry name" value="Octanoyltransferase_CS"/>
</dbReference>
<dbReference type="GO" id="GO:0009249">
    <property type="term" value="P:protein lipoylation"/>
    <property type="evidence" value="ECO:0007669"/>
    <property type="project" value="InterPro"/>
</dbReference>
<dbReference type="Proteomes" id="UP000886520">
    <property type="component" value="Chromosome 22"/>
</dbReference>
<organism evidence="7 8">
    <name type="scientific">Adiantum capillus-veneris</name>
    <name type="common">Maidenhair fern</name>
    <dbReference type="NCBI Taxonomy" id="13818"/>
    <lineage>
        <taxon>Eukaryota</taxon>
        <taxon>Viridiplantae</taxon>
        <taxon>Streptophyta</taxon>
        <taxon>Embryophyta</taxon>
        <taxon>Tracheophyta</taxon>
        <taxon>Polypodiopsida</taxon>
        <taxon>Polypodiidae</taxon>
        <taxon>Polypodiales</taxon>
        <taxon>Pteridineae</taxon>
        <taxon>Pteridaceae</taxon>
        <taxon>Vittarioideae</taxon>
        <taxon>Adiantum</taxon>
    </lineage>
</organism>
<dbReference type="SUPFAM" id="SSF55681">
    <property type="entry name" value="Class II aaRS and biotin synthetases"/>
    <property type="match status" value="1"/>
</dbReference>
<comment type="caution">
    <text evidence="7">The sequence shown here is derived from an EMBL/GenBank/DDBJ whole genome shotgun (WGS) entry which is preliminary data.</text>
</comment>
<dbReference type="EMBL" id="JABFUD020000022">
    <property type="protein sequence ID" value="KAI5062665.1"/>
    <property type="molecule type" value="Genomic_DNA"/>
</dbReference>
<dbReference type="Gene3D" id="3.30.930.10">
    <property type="entry name" value="Bira Bifunctional Protein, Domain 2"/>
    <property type="match status" value="1"/>
</dbReference>
<dbReference type="NCBIfam" id="NF010925">
    <property type="entry name" value="PRK14345.1"/>
    <property type="match status" value="1"/>
</dbReference>
<reference evidence="7" key="1">
    <citation type="submission" date="2021-01" db="EMBL/GenBank/DDBJ databases">
        <title>Adiantum capillus-veneris genome.</title>
        <authorList>
            <person name="Fang Y."/>
            <person name="Liao Q."/>
        </authorList>
    </citation>
    <scope>NUCLEOTIDE SEQUENCE</scope>
    <source>
        <strain evidence="7">H3</strain>
        <tissue evidence="7">Leaf</tissue>
    </source>
</reference>
<dbReference type="PANTHER" id="PTHR10993:SF7">
    <property type="entry name" value="LIPOYLTRANSFERASE 2, MITOCHONDRIAL-RELATED"/>
    <property type="match status" value="1"/>
</dbReference>
<dbReference type="InterPro" id="IPR004143">
    <property type="entry name" value="BPL_LPL_catalytic"/>
</dbReference>
<dbReference type="CDD" id="cd16444">
    <property type="entry name" value="LipB"/>
    <property type="match status" value="1"/>
</dbReference>
<gene>
    <name evidence="7" type="ORF">GOP47_0023204</name>
</gene>
<protein>
    <recommendedName>
        <fullName evidence="3">lipoyl(octanoyl) transferase</fullName>
        <ecNumber evidence="3">2.3.1.181</ecNumber>
    </recommendedName>
</protein>
<dbReference type="OrthoDB" id="19908at2759"/>
<evidence type="ECO:0000256" key="3">
    <source>
        <dbReference type="ARBA" id="ARBA00012334"/>
    </source>
</evidence>
<comment type="pathway">
    <text evidence="1">Protein modification; protein lipoylation via endogenous pathway; protein N(6)-(lipoyl)lysine from octanoyl-[acyl-carrier-protein]: step 1/2.</text>
</comment>
<sequence>MILLSNSATVYTDRQVFSQTALWTRSRCLQPCVAGLNNSSTAIAKRRCECYDLYDQCIPYMNAWTWQKALVKKNTQAIQEGQDVDDALIILQHNPVYTLGTRSSEQHLLFDKHQPPCDLYRTERGGEVTYHGPGQLVMYPILNLRHFQMDLHWYLRSLEEVVIRALWNACGIEAARVEGLTGVWVGTEKVAAIGVRVSRWVTYHGLALNVTTDLSPFNRIVPCGISNYSVGSVAEILERQGYFQMFQRQSPIDDLVDLLHKMLLDAFSEVFGLNLSQVCCQDASIFSTDFDM</sequence>
<proteinExistence type="inferred from homology"/>
<dbReference type="InterPro" id="IPR000544">
    <property type="entry name" value="Octanoyltransferase"/>
</dbReference>
<dbReference type="InterPro" id="IPR045864">
    <property type="entry name" value="aa-tRNA-synth_II/BPL/LPL"/>
</dbReference>
<evidence type="ECO:0000256" key="2">
    <source>
        <dbReference type="ARBA" id="ARBA00007907"/>
    </source>
</evidence>